<feature type="domain" description="Peptidase A1" evidence="4">
    <location>
        <begin position="81"/>
        <end position="449"/>
    </location>
</feature>
<dbReference type="GO" id="GO:0004190">
    <property type="term" value="F:aspartic-type endopeptidase activity"/>
    <property type="evidence" value="ECO:0007669"/>
    <property type="project" value="InterPro"/>
</dbReference>
<sequence>MGILALISLLSLFSGATRAVHPAQHISHSAILPHAEFAIPFTAKRPRRESKKHALRGLRGIYSKLRTNTVALDGGAFDTEYLVNITIGGKNFQVIMDTGSSDTWVVHTNFTCFDLSGNSIPAAACEFGPAQFDPADSLTFQLFPNVTFFVRYGSGESLSGPAGFDTVTVGELSVSKQEIGIPNHNAFLGDGVSEGVFGLAFPELTSVWNTTTAQNASGSNHILYNPFFLNAIQQNKIQNFFSISLNRPTFNQQAHDPFDPHLGFLAFGGSVPIPITDTAVTVPIQRYAANAAHIFVPSDAANATFTWYTVDIDSYTFPGSSTVPTTNNNTILDTGTTLNWVPTAVAVAYNAQFSPPATLDSDLGVYVVDCNATAPPFSVVLGGTSFAVDPRDQIVPQANHKDVDGNTICVSGTQDEGLDVPGNIFTLGDVFLHNVVVTYNPVDDEVTVAQRPHY</sequence>
<evidence type="ECO:0000313" key="5">
    <source>
        <dbReference type="EMBL" id="KAJ7692919.1"/>
    </source>
</evidence>
<dbReference type="Proteomes" id="UP001221757">
    <property type="component" value="Unassembled WGS sequence"/>
</dbReference>
<keyword evidence="3" id="KW-0732">Signal</keyword>
<dbReference type="InterPro" id="IPR021109">
    <property type="entry name" value="Peptidase_aspartic_dom_sf"/>
</dbReference>
<dbReference type="EMBL" id="JARKIE010000049">
    <property type="protein sequence ID" value="KAJ7692919.1"/>
    <property type="molecule type" value="Genomic_DNA"/>
</dbReference>
<comment type="similarity">
    <text evidence="1">Belongs to the peptidase A1 family.</text>
</comment>
<evidence type="ECO:0000256" key="1">
    <source>
        <dbReference type="ARBA" id="ARBA00007447"/>
    </source>
</evidence>
<evidence type="ECO:0000259" key="4">
    <source>
        <dbReference type="PROSITE" id="PS51767"/>
    </source>
</evidence>
<evidence type="ECO:0000256" key="3">
    <source>
        <dbReference type="SAM" id="SignalP"/>
    </source>
</evidence>
<dbReference type="Gene3D" id="2.40.70.10">
    <property type="entry name" value="Acid Proteases"/>
    <property type="match status" value="2"/>
</dbReference>
<keyword evidence="6" id="KW-1185">Reference proteome</keyword>
<dbReference type="PANTHER" id="PTHR47966:SF47">
    <property type="entry name" value="ENDOPEPTIDASE, PUTATIVE (AFU_ORTHOLOGUE AFUA_3G01220)-RELATED"/>
    <property type="match status" value="1"/>
</dbReference>
<gene>
    <name evidence="5" type="ORF">B0H17DRAFT_1132889</name>
</gene>
<dbReference type="Pfam" id="PF00026">
    <property type="entry name" value="Asp"/>
    <property type="match status" value="1"/>
</dbReference>
<accession>A0AAD7GK77</accession>
<dbReference type="AlphaFoldDB" id="A0AAD7GK77"/>
<feature type="active site" evidence="2">
    <location>
        <position position="333"/>
    </location>
</feature>
<feature type="signal peptide" evidence="3">
    <location>
        <begin position="1"/>
        <end position="19"/>
    </location>
</feature>
<dbReference type="PROSITE" id="PS51767">
    <property type="entry name" value="PEPTIDASE_A1"/>
    <property type="match status" value="1"/>
</dbReference>
<proteinExistence type="inferred from homology"/>
<protein>
    <submittedName>
        <fullName evidence="5">Aspartic peptidase domain-containing protein</fullName>
    </submittedName>
</protein>
<dbReference type="PANTHER" id="PTHR47966">
    <property type="entry name" value="BETA-SITE APP-CLEAVING ENZYME, ISOFORM A-RELATED"/>
    <property type="match status" value="1"/>
</dbReference>
<dbReference type="CDD" id="cd05471">
    <property type="entry name" value="pepsin_like"/>
    <property type="match status" value="1"/>
</dbReference>
<dbReference type="InterPro" id="IPR033121">
    <property type="entry name" value="PEPTIDASE_A1"/>
</dbReference>
<feature type="chain" id="PRO_5042164868" evidence="3">
    <location>
        <begin position="20"/>
        <end position="454"/>
    </location>
</feature>
<comment type="caution">
    <text evidence="5">The sequence shown here is derived from an EMBL/GenBank/DDBJ whole genome shotgun (WGS) entry which is preliminary data.</text>
</comment>
<name>A0AAD7GK77_MYCRO</name>
<evidence type="ECO:0000256" key="2">
    <source>
        <dbReference type="PIRSR" id="PIRSR601461-1"/>
    </source>
</evidence>
<organism evidence="5 6">
    <name type="scientific">Mycena rosella</name>
    <name type="common">Pink bonnet</name>
    <name type="synonym">Agaricus rosellus</name>
    <dbReference type="NCBI Taxonomy" id="1033263"/>
    <lineage>
        <taxon>Eukaryota</taxon>
        <taxon>Fungi</taxon>
        <taxon>Dikarya</taxon>
        <taxon>Basidiomycota</taxon>
        <taxon>Agaricomycotina</taxon>
        <taxon>Agaricomycetes</taxon>
        <taxon>Agaricomycetidae</taxon>
        <taxon>Agaricales</taxon>
        <taxon>Marasmiineae</taxon>
        <taxon>Mycenaceae</taxon>
        <taxon>Mycena</taxon>
    </lineage>
</organism>
<dbReference type="InterPro" id="IPR001461">
    <property type="entry name" value="Aspartic_peptidase_A1"/>
</dbReference>
<feature type="active site" evidence="2">
    <location>
        <position position="97"/>
    </location>
</feature>
<dbReference type="InterPro" id="IPR034164">
    <property type="entry name" value="Pepsin-like_dom"/>
</dbReference>
<dbReference type="GO" id="GO:0006508">
    <property type="term" value="P:proteolysis"/>
    <property type="evidence" value="ECO:0007669"/>
    <property type="project" value="InterPro"/>
</dbReference>
<evidence type="ECO:0000313" key="6">
    <source>
        <dbReference type="Proteomes" id="UP001221757"/>
    </source>
</evidence>
<dbReference type="GO" id="GO:0000324">
    <property type="term" value="C:fungal-type vacuole"/>
    <property type="evidence" value="ECO:0007669"/>
    <property type="project" value="TreeGrafter"/>
</dbReference>
<dbReference type="PRINTS" id="PR00792">
    <property type="entry name" value="PEPSIN"/>
</dbReference>
<reference evidence="5" key="1">
    <citation type="submission" date="2023-03" db="EMBL/GenBank/DDBJ databases">
        <title>Massive genome expansion in bonnet fungi (Mycena s.s.) driven by repeated elements and novel gene families across ecological guilds.</title>
        <authorList>
            <consortium name="Lawrence Berkeley National Laboratory"/>
            <person name="Harder C.B."/>
            <person name="Miyauchi S."/>
            <person name="Viragh M."/>
            <person name="Kuo A."/>
            <person name="Thoen E."/>
            <person name="Andreopoulos B."/>
            <person name="Lu D."/>
            <person name="Skrede I."/>
            <person name="Drula E."/>
            <person name="Henrissat B."/>
            <person name="Morin E."/>
            <person name="Kohler A."/>
            <person name="Barry K."/>
            <person name="LaButti K."/>
            <person name="Morin E."/>
            <person name="Salamov A."/>
            <person name="Lipzen A."/>
            <person name="Mereny Z."/>
            <person name="Hegedus B."/>
            <person name="Baldrian P."/>
            <person name="Stursova M."/>
            <person name="Weitz H."/>
            <person name="Taylor A."/>
            <person name="Grigoriev I.V."/>
            <person name="Nagy L.G."/>
            <person name="Martin F."/>
            <person name="Kauserud H."/>
        </authorList>
    </citation>
    <scope>NUCLEOTIDE SEQUENCE</scope>
    <source>
        <strain evidence="5">CBHHK067</strain>
    </source>
</reference>
<dbReference type="SUPFAM" id="SSF50630">
    <property type="entry name" value="Acid proteases"/>
    <property type="match status" value="1"/>
</dbReference>